<feature type="region of interest" description="Disordered" evidence="22">
    <location>
        <begin position="423"/>
        <end position="454"/>
    </location>
</feature>
<name>A0A5C3QWY7_9AGAR</name>
<protein>
    <recommendedName>
        <fullName evidence="20">chitin deacetylase</fullName>
        <ecNumber evidence="20">3.5.1.41</ecNumber>
    </recommendedName>
</protein>
<dbReference type="SUPFAM" id="SSF88713">
    <property type="entry name" value="Glycoside hydrolase/deacetylase"/>
    <property type="match status" value="1"/>
</dbReference>
<feature type="compositionally biased region" description="Low complexity" evidence="22">
    <location>
        <begin position="54"/>
        <end position="63"/>
    </location>
</feature>
<dbReference type="OrthoDB" id="407355at2759"/>
<evidence type="ECO:0000313" key="25">
    <source>
        <dbReference type="Proteomes" id="UP000305067"/>
    </source>
</evidence>
<keyword evidence="5" id="KW-1003">Cell membrane</keyword>
<dbReference type="InterPro" id="IPR011330">
    <property type="entry name" value="Glyco_hydro/deAcase_b/a-brl"/>
</dbReference>
<dbReference type="GO" id="GO:0009272">
    <property type="term" value="P:fungal-type cell wall biogenesis"/>
    <property type="evidence" value="ECO:0007669"/>
    <property type="project" value="UniProtKB-ARBA"/>
</dbReference>
<dbReference type="EC" id="3.5.1.41" evidence="20"/>
<dbReference type="EMBL" id="ML178815">
    <property type="protein sequence ID" value="TFL06505.1"/>
    <property type="molecule type" value="Genomic_DNA"/>
</dbReference>
<keyword evidence="12" id="KW-0146">Chitin degradation</keyword>
<evidence type="ECO:0000256" key="5">
    <source>
        <dbReference type="ARBA" id="ARBA00022475"/>
    </source>
</evidence>
<keyword evidence="7" id="KW-0964">Secreted</keyword>
<dbReference type="GO" id="GO:0098552">
    <property type="term" value="C:side of membrane"/>
    <property type="evidence" value="ECO:0007669"/>
    <property type="project" value="UniProtKB-KW"/>
</dbReference>
<keyword evidence="25" id="KW-1185">Reference proteome</keyword>
<evidence type="ECO:0000256" key="9">
    <source>
        <dbReference type="ARBA" id="ARBA00022723"/>
    </source>
</evidence>
<comment type="catalytic activity">
    <reaction evidence="21">
        <text>[(1-&gt;4)-N-acetyl-beta-D-glucosaminyl](n) + n H2O = chitosan + n acetate</text>
        <dbReference type="Rhea" id="RHEA:10464"/>
        <dbReference type="Rhea" id="RHEA-COMP:9593"/>
        <dbReference type="Rhea" id="RHEA-COMP:9597"/>
        <dbReference type="ChEBI" id="CHEBI:15377"/>
        <dbReference type="ChEBI" id="CHEBI:17029"/>
        <dbReference type="ChEBI" id="CHEBI:30089"/>
        <dbReference type="ChEBI" id="CHEBI:57704"/>
        <dbReference type="EC" id="3.5.1.41"/>
    </reaction>
    <physiologicalReaction direction="left-to-right" evidence="21">
        <dbReference type="Rhea" id="RHEA:10465"/>
    </physiologicalReaction>
</comment>
<keyword evidence="19" id="KW-0624">Polysaccharide degradation</keyword>
<keyword evidence="15" id="KW-0119">Carbohydrate metabolism</keyword>
<dbReference type="GO" id="GO:0005886">
    <property type="term" value="C:plasma membrane"/>
    <property type="evidence" value="ECO:0007669"/>
    <property type="project" value="UniProtKB-SubCell"/>
</dbReference>
<evidence type="ECO:0000256" key="21">
    <source>
        <dbReference type="ARBA" id="ARBA00048494"/>
    </source>
</evidence>
<dbReference type="AlphaFoldDB" id="A0A5C3QWY7"/>
<sequence>MRIVTLSQSSLFIIAVLSHHHNHIPRQATSPSSLPPTTPSSGISAPPPSPATLPPSGSGSLPPGSTPPTRPAPTLSVSLESTNPTARPLSDIIVNASSAPTRALPTTPVPGSKPTGVNGVPGLPDANLLRPADYPPLDRPPPVDSPEVEEWYQQVMNSGISIPDIPPTNPGGCPNNTAAATNASICWWTCSGCTAPTDVSDCPDKMTWGLTYDDGPSLYTPDLLNYLDEQKLKTTFFVVGSRVISFPHILQAEYLADHQIAVHTWSHYPLTTLSTREIIAELGWSKKVIYDTIGVTPNMMRPPFGDIDNRVRAICTAMGLTPVMWTRLSPQVTFNTDDFDIHSGLVTVEEVLGNWKDILSNVSTLDHGFIVLEHDLFQQTVEVATGYILPDALAHKPPFTIEPVISCLRKPLAYAYIESNNNDTNPPPAAGGRPTLSSGAPGSAEATGGSSHSWLPSDSKMNSLLGGSIAALFLAAL</sequence>
<evidence type="ECO:0000256" key="2">
    <source>
        <dbReference type="ARBA" id="ARBA00004191"/>
    </source>
</evidence>
<keyword evidence="9" id="KW-0479">Metal-binding</keyword>
<evidence type="ECO:0000256" key="19">
    <source>
        <dbReference type="ARBA" id="ARBA00023326"/>
    </source>
</evidence>
<evidence type="ECO:0000256" key="11">
    <source>
        <dbReference type="ARBA" id="ARBA00022801"/>
    </source>
</evidence>
<evidence type="ECO:0000259" key="23">
    <source>
        <dbReference type="PROSITE" id="PS51677"/>
    </source>
</evidence>
<dbReference type="GO" id="GO:0000272">
    <property type="term" value="P:polysaccharide catabolic process"/>
    <property type="evidence" value="ECO:0007669"/>
    <property type="project" value="UniProtKB-KW"/>
</dbReference>
<feature type="region of interest" description="Disordered" evidence="22">
    <location>
        <begin position="24"/>
        <end position="124"/>
    </location>
</feature>
<dbReference type="FunFam" id="3.20.20.370:FF:000004">
    <property type="entry name" value="Related to Chitin deacetylase"/>
    <property type="match status" value="1"/>
</dbReference>
<evidence type="ECO:0000256" key="6">
    <source>
        <dbReference type="ARBA" id="ARBA00022512"/>
    </source>
</evidence>
<dbReference type="Proteomes" id="UP000305067">
    <property type="component" value="Unassembled WGS sequence"/>
</dbReference>
<keyword evidence="14" id="KW-0325">Glycoprotein</keyword>
<comment type="similarity">
    <text evidence="4">Belongs to the polysaccharide deacetylase family.</text>
</comment>
<keyword evidence="10" id="KW-0732">Signal</keyword>
<evidence type="ECO:0000256" key="14">
    <source>
        <dbReference type="ARBA" id="ARBA00023180"/>
    </source>
</evidence>
<keyword evidence="6" id="KW-0134">Cell wall</keyword>
<dbReference type="Gene3D" id="3.20.20.370">
    <property type="entry name" value="Glycoside hydrolase/deacetylase"/>
    <property type="match status" value="1"/>
</dbReference>
<feature type="compositionally biased region" description="Polar residues" evidence="22">
    <location>
        <begin position="75"/>
        <end position="85"/>
    </location>
</feature>
<reference evidence="24 25" key="1">
    <citation type="journal article" date="2019" name="Nat. Ecol. Evol.">
        <title>Megaphylogeny resolves global patterns of mushroom evolution.</title>
        <authorList>
            <person name="Varga T."/>
            <person name="Krizsan K."/>
            <person name="Foldi C."/>
            <person name="Dima B."/>
            <person name="Sanchez-Garcia M."/>
            <person name="Sanchez-Ramirez S."/>
            <person name="Szollosi G.J."/>
            <person name="Szarkandi J.G."/>
            <person name="Papp V."/>
            <person name="Albert L."/>
            <person name="Andreopoulos W."/>
            <person name="Angelini C."/>
            <person name="Antonin V."/>
            <person name="Barry K.W."/>
            <person name="Bougher N.L."/>
            <person name="Buchanan P."/>
            <person name="Buyck B."/>
            <person name="Bense V."/>
            <person name="Catcheside P."/>
            <person name="Chovatia M."/>
            <person name="Cooper J."/>
            <person name="Damon W."/>
            <person name="Desjardin D."/>
            <person name="Finy P."/>
            <person name="Geml J."/>
            <person name="Haridas S."/>
            <person name="Hughes K."/>
            <person name="Justo A."/>
            <person name="Karasinski D."/>
            <person name="Kautmanova I."/>
            <person name="Kiss B."/>
            <person name="Kocsube S."/>
            <person name="Kotiranta H."/>
            <person name="LaButti K.M."/>
            <person name="Lechner B.E."/>
            <person name="Liimatainen K."/>
            <person name="Lipzen A."/>
            <person name="Lukacs Z."/>
            <person name="Mihaltcheva S."/>
            <person name="Morgado L.N."/>
            <person name="Niskanen T."/>
            <person name="Noordeloos M.E."/>
            <person name="Ohm R.A."/>
            <person name="Ortiz-Santana B."/>
            <person name="Ovrebo C."/>
            <person name="Racz N."/>
            <person name="Riley R."/>
            <person name="Savchenko A."/>
            <person name="Shiryaev A."/>
            <person name="Soop K."/>
            <person name="Spirin V."/>
            <person name="Szebenyi C."/>
            <person name="Tomsovsky M."/>
            <person name="Tulloss R.E."/>
            <person name="Uehling J."/>
            <person name="Grigoriev I.V."/>
            <person name="Vagvolgyi C."/>
            <person name="Papp T."/>
            <person name="Martin F.M."/>
            <person name="Miettinen O."/>
            <person name="Hibbett D.S."/>
            <person name="Nagy L.G."/>
        </authorList>
    </citation>
    <scope>NUCLEOTIDE SEQUENCE [LARGE SCALE GENOMIC DNA]</scope>
    <source>
        <strain evidence="24 25">CBS 309.79</strain>
    </source>
</reference>
<evidence type="ECO:0000256" key="18">
    <source>
        <dbReference type="ARBA" id="ARBA00023316"/>
    </source>
</evidence>
<dbReference type="STRING" id="1884261.A0A5C3QWY7"/>
<dbReference type="InterPro" id="IPR050248">
    <property type="entry name" value="Polysacc_deacetylase_ArnD"/>
</dbReference>
<organism evidence="24 25">
    <name type="scientific">Pterulicium gracile</name>
    <dbReference type="NCBI Taxonomy" id="1884261"/>
    <lineage>
        <taxon>Eukaryota</taxon>
        <taxon>Fungi</taxon>
        <taxon>Dikarya</taxon>
        <taxon>Basidiomycota</taxon>
        <taxon>Agaricomycotina</taxon>
        <taxon>Agaricomycetes</taxon>
        <taxon>Agaricomycetidae</taxon>
        <taxon>Agaricales</taxon>
        <taxon>Pleurotineae</taxon>
        <taxon>Pterulaceae</taxon>
        <taxon>Pterulicium</taxon>
    </lineage>
</organism>
<comment type="subcellular location">
    <subcellularLocation>
        <location evidence="3">Cell membrane</location>
        <topology evidence="3">Lipid-anchor</topology>
        <topology evidence="3">GPI-anchor</topology>
    </subcellularLocation>
    <subcellularLocation>
        <location evidence="2">Secreted</location>
        <location evidence="2">Cell wall</location>
    </subcellularLocation>
</comment>
<evidence type="ECO:0000256" key="4">
    <source>
        <dbReference type="ARBA" id="ARBA00010973"/>
    </source>
</evidence>
<evidence type="ECO:0000256" key="16">
    <source>
        <dbReference type="ARBA" id="ARBA00023285"/>
    </source>
</evidence>
<dbReference type="PANTHER" id="PTHR10587">
    <property type="entry name" value="GLYCOSYL TRANSFERASE-RELATED"/>
    <property type="match status" value="1"/>
</dbReference>
<dbReference type="GO" id="GO:0006032">
    <property type="term" value="P:chitin catabolic process"/>
    <property type="evidence" value="ECO:0007669"/>
    <property type="project" value="UniProtKB-KW"/>
</dbReference>
<dbReference type="GO" id="GO:0046872">
    <property type="term" value="F:metal ion binding"/>
    <property type="evidence" value="ECO:0007669"/>
    <property type="project" value="UniProtKB-KW"/>
</dbReference>
<evidence type="ECO:0000256" key="20">
    <source>
        <dbReference type="ARBA" id="ARBA00024056"/>
    </source>
</evidence>
<dbReference type="Pfam" id="PF01522">
    <property type="entry name" value="Polysacc_deac_1"/>
    <property type="match status" value="1"/>
</dbReference>
<evidence type="ECO:0000256" key="7">
    <source>
        <dbReference type="ARBA" id="ARBA00022525"/>
    </source>
</evidence>
<accession>A0A5C3QWY7</accession>
<evidence type="ECO:0000256" key="13">
    <source>
        <dbReference type="ARBA" id="ARBA00023136"/>
    </source>
</evidence>
<dbReference type="GO" id="GO:0004099">
    <property type="term" value="F:chitin deacetylase activity"/>
    <property type="evidence" value="ECO:0007669"/>
    <property type="project" value="UniProtKB-EC"/>
</dbReference>
<evidence type="ECO:0000256" key="3">
    <source>
        <dbReference type="ARBA" id="ARBA00004609"/>
    </source>
</evidence>
<evidence type="ECO:0000256" key="8">
    <source>
        <dbReference type="ARBA" id="ARBA00022622"/>
    </source>
</evidence>
<keyword evidence="18" id="KW-0961">Cell wall biogenesis/degradation</keyword>
<gene>
    <name evidence="24" type="ORF">BDV98DRAFT_521918</name>
</gene>
<keyword evidence="11" id="KW-0378">Hydrolase</keyword>
<keyword evidence="8" id="KW-0336">GPI-anchor</keyword>
<keyword evidence="13" id="KW-0472">Membrane</keyword>
<evidence type="ECO:0000256" key="17">
    <source>
        <dbReference type="ARBA" id="ARBA00023288"/>
    </source>
</evidence>
<feature type="domain" description="NodB homology" evidence="23">
    <location>
        <begin position="206"/>
        <end position="402"/>
    </location>
</feature>
<evidence type="ECO:0000256" key="1">
    <source>
        <dbReference type="ARBA" id="ARBA00001941"/>
    </source>
</evidence>
<keyword evidence="16" id="KW-0170">Cobalt</keyword>
<evidence type="ECO:0000256" key="22">
    <source>
        <dbReference type="SAM" id="MobiDB-lite"/>
    </source>
</evidence>
<dbReference type="GO" id="GO:0071555">
    <property type="term" value="P:cell wall organization"/>
    <property type="evidence" value="ECO:0007669"/>
    <property type="project" value="UniProtKB-KW"/>
</dbReference>
<evidence type="ECO:0000256" key="12">
    <source>
        <dbReference type="ARBA" id="ARBA00023024"/>
    </source>
</evidence>
<proteinExistence type="inferred from homology"/>
<evidence type="ECO:0000256" key="15">
    <source>
        <dbReference type="ARBA" id="ARBA00023277"/>
    </source>
</evidence>
<evidence type="ECO:0000256" key="10">
    <source>
        <dbReference type="ARBA" id="ARBA00022729"/>
    </source>
</evidence>
<dbReference type="InterPro" id="IPR002509">
    <property type="entry name" value="NODB_dom"/>
</dbReference>
<keyword evidence="17" id="KW-0449">Lipoprotein</keyword>
<dbReference type="PROSITE" id="PS51677">
    <property type="entry name" value="NODB"/>
    <property type="match status" value="1"/>
</dbReference>
<evidence type="ECO:0000313" key="24">
    <source>
        <dbReference type="EMBL" id="TFL06505.1"/>
    </source>
</evidence>
<comment type="cofactor">
    <cofactor evidence="1">
        <name>Co(2+)</name>
        <dbReference type="ChEBI" id="CHEBI:48828"/>
    </cofactor>
</comment>
<dbReference type="PANTHER" id="PTHR10587:SF133">
    <property type="entry name" value="CHITIN DEACETYLASE 1-RELATED"/>
    <property type="match status" value="1"/>
</dbReference>